<dbReference type="GO" id="GO:0004664">
    <property type="term" value="F:prephenate dehydratase activity"/>
    <property type="evidence" value="ECO:0007669"/>
    <property type="project" value="InterPro"/>
</dbReference>
<dbReference type="InterPro" id="IPR001086">
    <property type="entry name" value="Preph_deHydtase"/>
</dbReference>
<keyword evidence="1" id="KW-0028">Amino-acid biosynthesis</keyword>
<organism evidence="8 9">
    <name type="scientific">Lodderomyces elongisporus (strain ATCC 11503 / CBS 2605 / JCM 1781 / NBRC 1676 / NRRL YB-4239)</name>
    <name type="common">Yeast</name>
    <name type="synonym">Saccharomyces elongisporus</name>
    <dbReference type="NCBI Taxonomy" id="379508"/>
    <lineage>
        <taxon>Eukaryota</taxon>
        <taxon>Fungi</taxon>
        <taxon>Dikarya</taxon>
        <taxon>Ascomycota</taxon>
        <taxon>Saccharomycotina</taxon>
        <taxon>Pichiomycetes</taxon>
        <taxon>Debaryomycetaceae</taxon>
        <taxon>Candida/Lodderomyces clade</taxon>
        <taxon>Lodderomyces</taxon>
    </lineage>
</organism>
<dbReference type="STRING" id="379508.A5DXH5"/>
<dbReference type="PANTHER" id="PTHR21022:SF19">
    <property type="entry name" value="PREPHENATE DEHYDRATASE-RELATED"/>
    <property type="match status" value="1"/>
</dbReference>
<dbReference type="Proteomes" id="UP000001996">
    <property type="component" value="Unassembled WGS sequence"/>
</dbReference>
<dbReference type="Gene3D" id="3.30.70.260">
    <property type="match status" value="1"/>
</dbReference>
<dbReference type="GO" id="GO:0009094">
    <property type="term" value="P:L-phenylalanine biosynthetic process"/>
    <property type="evidence" value="ECO:0007669"/>
    <property type="project" value="UniProtKB-KW"/>
</dbReference>
<evidence type="ECO:0000259" key="6">
    <source>
        <dbReference type="PROSITE" id="PS51171"/>
    </source>
</evidence>
<sequence>MSAKLYNLPIEEFGIEDKSDNTTRFLILGYSKPPEQILEKGAEKQENTESEKKGSTSYGRITSLMFTLPGDNPGALCDVLVKFKEHGINLVSINSRPANMQAWQYVFFVESSEIEDPLILKDIENSCLTLVNLGTFNRNWRYATKLEDTRK</sequence>
<accession>A5DXH5</accession>
<dbReference type="InterPro" id="IPR002912">
    <property type="entry name" value="ACT_dom"/>
</dbReference>
<comment type="pathway">
    <text evidence="5">Amino-acid biosynthesis.</text>
</comment>
<reference evidence="8 9" key="1">
    <citation type="journal article" date="2009" name="Nature">
        <title>Evolution of pathogenicity and sexual reproduction in eight Candida genomes.</title>
        <authorList>
            <person name="Butler G."/>
            <person name="Rasmussen M.D."/>
            <person name="Lin M.F."/>
            <person name="Santos M.A."/>
            <person name="Sakthikumar S."/>
            <person name="Munro C.A."/>
            <person name="Rheinbay E."/>
            <person name="Grabherr M."/>
            <person name="Forche A."/>
            <person name="Reedy J.L."/>
            <person name="Agrafioti I."/>
            <person name="Arnaud M.B."/>
            <person name="Bates S."/>
            <person name="Brown A.J."/>
            <person name="Brunke S."/>
            <person name="Costanzo M.C."/>
            <person name="Fitzpatrick D.A."/>
            <person name="de Groot P.W."/>
            <person name="Harris D."/>
            <person name="Hoyer L.L."/>
            <person name="Hube B."/>
            <person name="Klis F.M."/>
            <person name="Kodira C."/>
            <person name="Lennard N."/>
            <person name="Logue M.E."/>
            <person name="Martin R."/>
            <person name="Neiman A.M."/>
            <person name="Nikolaou E."/>
            <person name="Quail M.A."/>
            <person name="Quinn J."/>
            <person name="Santos M.C."/>
            <person name="Schmitzberger F.F."/>
            <person name="Sherlock G."/>
            <person name="Shah P."/>
            <person name="Silverstein K.A."/>
            <person name="Skrzypek M.S."/>
            <person name="Soll D."/>
            <person name="Staggs R."/>
            <person name="Stansfield I."/>
            <person name="Stumpf M.P."/>
            <person name="Sudbery P.E."/>
            <person name="Srikantha T."/>
            <person name="Zeng Q."/>
            <person name="Berman J."/>
            <person name="Berriman M."/>
            <person name="Heitman J."/>
            <person name="Gow N.A."/>
            <person name="Lorenz M.C."/>
            <person name="Birren B.W."/>
            <person name="Kellis M."/>
            <person name="Cuomo C.A."/>
        </authorList>
    </citation>
    <scope>NUCLEOTIDE SEQUENCE [LARGE SCALE GENOMIC DNA]</scope>
    <source>
        <strain evidence="9">ATCC 11503 / BCRC 21390 / CBS 2605 / JCM 1781 / NBRC 1676 / NRRL YB-4239</strain>
    </source>
</reference>
<dbReference type="AlphaFoldDB" id="A5DXH5"/>
<feature type="domain" description="Prephenate dehydratase" evidence="6">
    <location>
        <begin position="1"/>
        <end position="30"/>
    </location>
</feature>
<evidence type="ECO:0000259" key="7">
    <source>
        <dbReference type="PROSITE" id="PS51671"/>
    </source>
</evidence>
<evidence type="ECO:0000313" key="9">
    <source>
        <dbReference type="Proteomes" id="UP000001996"/>
    </source>
</evidence>
<evidence type="ECO:0000256" key="5">
    <source>
        <dbReference type="ARBA" id="ARBA00029440"/>
    </source>
</evidence>
<dbReference type="EMBL" id="CH981525">
    <property type="protein sequence ID" value="EDK43883.1"/>
    <property type="molecule type" value="Genomic_DNA"/>
</dbReference>
<evidence type="ECO:0000256" key="4">
    <source>
        <dbReference type="ARBA" id="ARBA00023239"/>
    </source>
</evidence>
<evidence type="ECO:0000313" key="8">
    <source>
        <dbReference type="EMBL" id="EDK43883.1"/>
    </source>
</evidence>
<dbReference type="Pfam" id="PF01842">
    <property type="entry name" value="ACT"/>
    <property type="match status" value="1"/>
</dbReference>
<dbReference type="PANTHER" id="PTHR21022">
    <property type="entry name" value="PREPHENATE DEHYDRATASE P PROTEIN"/>
    <property type="match status" value="1"/>
</dbReference>
<dbReference type="GeneID" id="5233991"/>
<proteinExistence type="predicted"/>
<dbReference type="SUPFAM" id="SSF55021">
    <property type="entry name" value="ACT-like"/>
    <property type="match status" value="1"/>
</dbReference>
<name>A5DXH5_LODEL</name>
<keyword evidence="9" id="KW-1185">Reference proteome</keyword>
<keyword evidence="3" id="KW-0584">Phenylalanine biosynthesis</keyword>
<evidence type="ECO:0000256" key="3">
    <source>
        <dbReference type="ARBA" id="ARBA00023222"/>
    </source>
</evidence>
<dbReference type="OrthoDB" id="983542at2759"/>
<feature type="domain" description="ACT" evidence="7">
    <location>
        <begin position="64"/>
        <end position="141"/>
    </location>
</feature>
<dbReference type="PROSITE" id="PS51171">
    <property type="entry name" value="PREPHENATE_DEHYDR_3"/>
    <property type="match status" value="1"/>
</dbReference>
<keyword evidence="2" id="KW-0057">Aromatic amino acid biosynthesis</keyword>
<dbReference type="HOGENOM" id="CLU_035008_5_2_1"/>
<evidence type="ECO:0000256" key="1">
    <source>
        <dbReference type="ARBA" id="ARBA00022605"/>
    </source>
</evidence>
<dbReference type="PROSITE" id="PS51671">
    <property type="entry name" value="ACT"/>
    <property type="match status" value="1"/>
</dbReference>
<dbReference type="VEuPathDB" id="FungiDB:LELG_02062"/>
<evidence type="ECO:0008006" key="10">
    <source>
        <dbReference type="Google" id="ProtNLM"/>
    </source>
</evidence>
<keyword evidence="4" id="KW-0456">Lyase</keyword>
<dbReference type="eggNOG" id="KOG2797">
    <property type="taxonomic scope" value="Eukaryota"/>
</dbReference>
<dbReference type="CDD" id="cd04905">
    <property type="entry name" value="ACT_CM-PDT"/>
    <property type="match status" value="1"/>
</dbReference>
<dbReference type="OMA" id="GIQDEYC"/>
<dbReference type="KEGG" id="lel:PVL30_002036"/>
<gene>
    <name evidence="8" type="ORF">LELG_02062</name>
</gene>
<dbReference type="GO" id="GO:0005737">
    <property type="term" value="C:cytoplasm"/>
    <property type="evidence" value="ECO:0007669"/>
    <property type="project" value="TreeGrafter"/>
</dbReference>
<dbReference type="InterPro" id="IPR045865">
    <property type="entry name" value="ACT-like_dom_sf"/>
</dbReference>
<protein>
    <recommendedName>
        <fullName evidence="10">ACT domain-containing protein</fullName>
    </recommendedName>
</protein>
<evidence type="ECO:0000256" key="2">
    <source>
        <dbReference type="ARBA" id="ARBA00023141"/>
    </source>
</evidence>
<dbReference type="InParanoid" id="A5DXH5"/>